<dbReference type="Pfam" id="PF00823">
    <property type="entry name" value="PPE"/>
    <property type="match status" value="1"/>
</dbReference>
<evidence type="ECO:0000259" key="3">
    <source>
        <dbReference type="Pfam" id="PF00823"/>
    </source>
</evidence>
<protein>
    <submittedName>
        <fullName evidence="4">PPE domain-containing protein</fullName>
    </submittedName>
</protein>
<dbReference type="InterPro" id="IPR000030">
    <property type="entry name" value="PPE_dom"/>
</dbReference>
<feature type="domain" description="PPE" evidence="3">
    <location>
        <begin position="54"/>
        <end position="205"/>
    </location>
</feature>
<dbReference type="EMBL" id="JAFFZE010000037">
    <property type="protein sequence ID" value="MCT2588297.1"/>
    <property type="molecule type" value="Genomic_DNA"/>
</dbReference>
<feature type="compositionally biased region" description="Low complexity" evidence="2">
    <location>
        <begin position="263"/>
        <end position="291"/>
    </location>
</feature>
<evidence type="ECO:0000313" key="5">
    <source>
        <dbReference type="Proteomes" id="UP001156441"/>
    </source>
</evidence>
<name>A0ABT2JK77_9PSEU</name>
<gene>
    <name evidence="4" type="ORF">JT362_34835</name>
</gene>
<proteinExistence type="inferred from homology"/>
<feature type="region of interest" description="Disordered" evidence="2">
    <location>
        <begin position="201"/>
        <end position="364"/>
    </location>
</feature>
<feature type="compositionally biased region" description="Pro residues" evidence="2">
    <location>
        <begin position="221"/>
        <end position="252"/>
    </location>
</feature>
<accession>A0ABT2JK77</accession>
<organism evidence="4 5">
    <name type="scientific">Actinophytocola gossypii</name>
    <dbReference type="NCBI Taxonomy" id="2812003"/>
    <lineage>
        <taxon>Bacteria</taxon>
        <taxon>Bacillati</taxon>
        <taxon>Actinomycetota</taxon>
        <taxon>Actinomycetes</taxon>
        <taxon>Pseudonocardiales</taxon>
        <taxon>Pseudonocardiaceae</taxon>
    </lineage>
</organism>
<dbReference type="SUPFAM" id="SSF140459">
    <property type="entry name" value="PE/PPE dimer-like"/>
    <property type="match status" value="1"/>
</dbReference>
<feature type="compositionally biased region" description="Low complexity" evidence="2">
    <location>
        <begin position="299"/>
        <end position="321"/>
    </location>
</feature>
<dbReference type="RefSeq" id="WP_260196265.1">
    <property type="nucleotide sequence ID" value="NZ_JAFFZE010000037.1"/>
</dbReference>
<keyword evidence="5" id="KW-1185">Reference proteome</keyword>
<dbReference type="InterPro" id="IPR038332">
    <property type="entry name" value="PPE_sf"/>
</dbReference>
<sequence>MTSIAPGGCHPPHWPSPPTCYPPMPLPPEEEPTSLDEQVDYLTFTHRDLHRMVHQGLDPSGAMEVSADWARLGDELTEISEELGRIVTAAAAAWEGEASDLARQTLAGLTHWAAEAGTQATKVSACVTMEVDNVLQARDAMPKPPREPIAELPEVQPLLANDWGAARSVTADPAGPLAEEQAMHQQAARVMERFQEASREVYSTVPQFSPPPVGGSILVGPPQPPPPPQPPVPPPPTPPAPVPVPPPLPPRTGVPGSPGVPGAPGSTGTPGRVPVGGPTPGPTAGLTSGAGEPAAAQNRPGAGTTSSSGRGPSISGMPMGMGAAGRDDDTERRVADYLKEEDDIWGQHERPTTPPVIGEERPRA</sequence>
<evidence type="ECO:0000256" key="2">
    <source>
        <dbReference type="SAM" id="MobiDB-lite"/>
    </source>
</evidence>
<dbReference type="Proteomes" id="UP001156441">
    <property type="component" value="Unassembled WGS sequence"/>
</dbReference>
<reference evidence="4 5" key="1">
    <citation type="submission" date="2021-02" db="EMBL/GenBank/DDBJ databases">
        <title>Actinophytocola xerophila sp. nov., isolated from soil of cotton cropping field.</title>
        <authorList>
            <person name="Huang R."/>
            <person name="Chen X."/>
            <person name="Ge X."/>
            <person name="Liu W."/>
        </authorList>
    </citation>
    <scope>NUCLEOTIDE SEQUENCE [LARGE SCALE GENOMIC DNA]</scope>
    <source>
        <strain evidence="4 5">S1-96</strain>
    </source>
</reference>
<evidence type="ECO:0000256" key="1">
    <source>
        <dbReference type="ARBA" id="ARBA00010652"/>
    </source>
</evidence>
<comment type="similarity">
    <text evidence="1">Belongs to the mycobacterial PPE family.</text>
</comment>
<evidence type="ECO:0000313" key="4">
    <source>
        <dbReference type="EMBL" id="MCT2588297.1"/>
    </source>
</evidence>
<feature type="compositionally biased region" description="Basic and acidic residues" evidence="2">
    <location>
        <begin position="325"/>
        <end position="338"/>
    </location>
</feature>
<dbReference type="Gene3D" id="1.20.1260.20">
    <property type="entry name" value="PPE superfamily"/>
    <property type="match status" value="1"/>
</dbReference>
<comment type="caution">
    <text evidence="4">The sequence shown here is derived from an EMBL/GenBank/DDBJ whole genome shotgun (WGS) entry which is preliminary data.</text>
</comment>